<feature type="non-terminal residue" evidence="2">
    <location>
        <position position="22"/>
    </location>
</feature>
<feature type="region of interest" description="Disordered" evidence="1">
    <location>
        <begin position="1"/>
        <end position="22"/>
    </location>
</feature>
<gene>
    <name evidence="2" type="ORF">THAOC_28613</name>
</gene>
<evidence type="ECO:0000313" key="2">
    <source>
        <dbReference type="EMBL" id="EJK52149.1"/>
    </source>
</evidence>
<evidence type="ECO:0000256" key="1">
    <source>
        <dbReference type="SAM" id="MobiDB-lite"/>
    </source>
</evidence>
<accession>K0RIR8</accession>
<organism evidence="2 3">
    <name type="scientific">Thalassiosira oceanica</name>
    <name type="common">Marine diatom</name>
    <dbReference type="NCBI Taxonomy" id="159749"/>
    <lineage>
        <taxon>Eukaryota</taxon>
        <taxon>Sar</taxon>
        <taxon>Stramenopiles</taxon>
        <taxon>Ochrophyta</taxon>
        <taxon>Bacillariophyta</taxon>
        <taxon>Coscinodiscophyceae</taxon>
        <taxon>Thalassiosirophycidae</taxon>
        <taxon>Thalassiosirales</taxon>
        <taxon>Thalassiosiraceae</taxon>
        <taxon>Thalassiosira</taxon>
    </lineage>
</organism>
<evidence type="ECO:0000313" key="3">
    <source>
        <dbReference type="Proteomes" id="UP000266841"/>
    </source>
</evidence>
<dbReference type="AlphaFoldDB" id="K0RIR8"/>
<comment type="caution">
    <text evidence="2">The sequence shown here is derived from an EMBL/GenBank/DDBJ whole genome shotgun (WGS) entry which is preliminary data.</text>
</comment>
<protein>
    <submittedName>
        <fullName evidence="2">Uncharacterized protein</fullName>
    </submittedName>
</protein>
<reference evidence="2 3" key="1">
    <citation type="journal article" date="2012" name="Genome Biol.">
        <title>Genome and low-iron response of an oceanic diatom adapted to chronic iron limitation.</title>
        <authorList>
            <person name="Lommer M."/>
            <person name="Specht M."/>
            <person name="Roy A.S."/>
            <person name="Kraemer L."/>
            <person name="Andreson R."/>
            <person name="Gutowska M.A."/>
            <person name="Wolf J."/>
            <person name="Bergner S.V."/>
            <person name="Schilhabel M.B."/>
            <person name="Klostermeier U.C."/>
            <person name="Beiko R.G."/>
            <person name="Rosenstiel P."/>
            <person name="Hippler M."/>
            <person name="Laroche J."/>
        </authorList>
    </citation>
    <scope>NUCLEOTIDE SEQUENCE [LARGE SCALE GENOMIC DNA]</scope>
    <source>
        <strain evidence="2 3">CCMP1005</strain>
    </source>
</reference>
<sequence>MPDAAVLRSAPTYPKSREFRDL</sequence>
<dbReference type="EMBL" id="AGNL01040341">
    <property type="protein sequence ID" value="EJK52149.1"/>
    <property type="molecule type" value="Genomic_DNA"/>
</dbReference>
<dbReference type="Proteomes" id="UP000266841">
    <property type="component" value="Unassembled WGS sequence"/>
</dbReference>
<name>K0RIR8_THAOC</name>
<keyword evidence="3" id="KW-1185">Reference proteome</keyword>
<proteinExistence type="predicted"/>